<keyword evidence="5" id="KW-0808">Transferase</keyword>
<dbReference type="GO" id="GO:0008168">
    <property type="term" value="F:methyltransferase activity"/>
    <property type="evidence" value="ECO:0007669"/>
    <property type="project" value="UniProtKB-KW"/>
</dbReference>
<dbReference type="InterPro" id="IPR000873">
    <property type="entry name" value="AMP-dep_synth/lig_dom"/>
</dbReference>
<feature type="non-terminal residue" evidence="5">
    <location>
        <position position="1"/>
    </location>
</feature>
<dbReference type="Gene3D" id="3.40.50.12780">
    <property type="entry name" value="N-terminal domain of ligase-like"/>
    <property type="match status" value="1"/>
</dbReference>
<evidence type="ECO:0000256" key="2">
    <source>
        <dbReference type="ARBA" id="ARBA00022553"/>
    </source>
</evidence>
<dbReference type="InterPro" id="IPR006342">
    <property type="entry name" value="FkbM_mtfrase"/>
</dbReference>
<proteinExistence type="predicted"/>
<dbReference type="InterPro" id="IPR042099">
    <property type="entry name" value="ANL_N_sf"/>
</dbReference>
<dbReference type="GO" id="GO:0072330">
    <property type="term" value="P:monocarboxylic acid biosynthetic process"/>
    <property type="evidence" value="ECO:0007669"/>
    <property type="project" value="UniProtKB-ARBA"/>
</dbReference>
<dbReference type="PROSITE" id="PS50075">
    <property type="entry name" value="CARRIER"/>
    <property type="match status" value="1"/>
</dbReference>
<keyword evidence="6" id="KW-1185">Reference proteome</keyword>
<dbReference type="Pfam" id="PF00550">
    <property type="entry name" value="PP-binding"/>
    <property type="match status" value="1"/>
</dbReference>
<evidence type="ECO:0000256" key="3">
    <source>
        <dbReference type="SAM" id="MobiDB-lite"/>
    </source>
</evidence>
<evidence type="ECO:0000313" key="5">
    <source>
        <dbReference type="EMBL" id="RKG78385.1"/>
    </source>
</evidence>
<dbReference type="InterPro" id="IPR006162">
    <property type="entry name" value="Ppantetheine_attach_site"/>
</dbReference>
<dbReference type="SMART" id="SM00823">
    <property type="entry name" value="PKS_PP"/>
    <property type="match status" value="1"/>
</dbReference>
<keyword evidence="1" id="KW-0596">Phosphopantetheine</keyword>
<comment type="caution">
    <text evidence="5">The sequence shown here is derived from an EMBL/GenBank/DDBJ whole genome shotgun (WGS) entry which is preliminary data.</text>
</comment>
<dbReference type="InterPro" id="IPR009081">
    <property type="entry name" value="PP-bd_ACP"/>
</dbReference>
<dbReference type="GO" id="GO:0044550">
    <property type="term" value="P:secondary metabolite biosynthetic process"/>
    <property type="evidence" value="ECO:0007669"/>
    <property type="project" value="TreeGrafter"/>
</dbReference>
<name>A0A3A8I5C1_9BACT</name>
<dbReference type="InterPro" id="IPR020806">
    <property type="entry name" value="PKS_PP-bd"/>
</dbReference>
<dbReference type="InterPro" id="IPR029058">
    <property type="entry name" value="AB_hydrolase_fold"/>
</dbReference>
<sequence length="602" mass="66832">PLGRPVANTRVYVLDAHLRPVPLGVPGELFLAGVQLARGYLHRPALTAERFIPDPFSPTPGARLYRTGDLTRWLPGGVLEFLGRLDEQVKLRGLRIELGEIEAALRLHPAISQAVVVARRDTPDRLQLVAYGVPSMEQAHPLLRRVRWQKEGLLEETTLRELPNGMTVTHLNPGETDFLYEEIFHQNSYLRHGLTLRDGDCVFDVGANIGLFTLFAAQQARKVRVFAFEPIPRIFEKLRMNVALHGVDAVPIEAGLSREQGRATFTYYPHVSIVSGRFADAGEERAVVAAYLQGQQGTSPGTAPDKAQVDELLTSRLRGEQVDCQLRTVSDVMREHGVERIDLLKVDVEKSEADVLAGIAEEDWPRIRQVVVEVHDKDGRLEQLTRLLKQHGFELVVEQEEGLQDSGLHGIWARRPEATAPTRASRTPVPLPFSSPRTWAEDLRQSLARTLPEYMIPEFFVPLDALPLSPSGKLDRRALPAPDLSSLRQGRDLVLPRTPDEQLIASIWQAVLGLTEVGVDESFFRLGGHSLLATQVLSRLRDALQLELPLQLIFDAPTVATLAQALAALRQSAAPQPSPTAIPRLSRERHRAKSPPPNKPGT</sequence>
<dbReference type="AlphaFoldDB" id="A0A3A8I5C1"/>
<keyword evidence="2" id="KW-0597">Phosphoprotein</keyword>
<dbReference type="InterPro" id="IPR045851">
    <property type="entry name" value="AMP-bd_C_sf"/>
</dbReference>
<dbReference type="InterPro" id="IPR029063">
    <property type="entry name" value="SAM-dependent_MTases_sf"/>
</dbReference>
<accession>A0A3A8I5C1</accession>
<protein>
    <submittedName>
        <fullName evidence="5">FkbM family methyltransferase</fullName>
    </submittedName>
</protein>
<dbReference type="FunFam" id="1.10.1200.10:FF:000016">
    <property type="entry name" value="Non-ribosomal peptide synthase"/>
    <property type="match status" value="1"/>
</dbReference>
<dbReference type="GO" id="GO:0032259">
    <property type="term" value="P:methylation"/>
    <property type="evidence" value="ECO:0007669"/>
    <property type="project" value="UniProtKB-KW"/>
</dbReference>
<dbReference type="Pfam" id="PF05050">
    <property type="entry name" value="Methyltransf_21"/>
    <property type="match status" value="1"/>
</dbReference>
<dbReference type="Pfam" id="PF00501">
    <property type="entry name" value="AMP-binding"/>
    <property type="match status" value="1"/>
</dbReference>
<dbReference type="Gene3D" id="3.40.50.150">
    <property type="entry name" value="Vaccinia Virus protein VP39"/>
    <property type="match status" value="1"/>
</dbReference>
<dbReference type="EMBL" id="RAVZ01000264">
    <property type="protein sequence ID" value="RKG78385.1"/>
    <property type="molecule type" value="Genomic_DNA"/>
</dbReference>
<keyword evidence="5" id="KW-0489">Methyltransferase</keyword>
<dbReference type="PROSITE" id="PS00012">
    <property type="entry name" value="PHOSPHOPANTETHEINE"/>
    <property type="match status" value="1"/>
</dbReference>
<dbReference type="PANTHER" id="PTHR45527">
    <property type="entry name" value="NONRIBOSOMAL PEPTIDE SYNTHETASE"/>
    <property type="match status" value="1"/>
</dbReference>
<evidence type="ECO:0000259" key="4">
    <source>
        <dbReference type="PROSITE" id="PS50075"/>
    </source>
</evidence>
<feature type="region of interest" description="Disordered" evidence="3">
    <location>
        <begin position="570"/>
        <end position="602"/>
    </location>
</feature>
<dbReference type="GO" id="GO:0043041">
    <property type="term" value="P:amino acid activation for nonribosomal peptide biosynthetic process"/>
    <property type="evidence" value="ECO:0007669"/>
    <property type="project" value="TreeGrafter"/>
</dbReference>
<dbReference type="FunFam" id="2.30.38.10:FF:000001">
    <property type="entry name" value="Non-ribosomal peptide synthetase PvdI"/>
    <property type="match status" value="1"/>
</dbReference>
<reference evidence="6" key="1">
    <citation type="submission" date="2018-09" db="EMBL/GenBank/DDBJ databases">
        <authorList>
            <person name="Livingstone P.G."/>
            <person name="Whitworth D.E."/>
        </authorList>
    </citation>
    <scope>NUCLEOTIDE SEQUENCE [LARGE SCALE GENOMIC DNA]</scope>
    <source>
        <strain evidence="6">CA054A</strain>
    </source>
</reference>
<dbReference type="GO" id="GO:0005829">
    <property type="term" value="C:cytosol"/>
    <property type="evidence" value="ECO:0007669"/>
    <property type="project" value="TreeGrafter"/>
</dbReference>
<feature type="domain" description="Carrier" evidence="4">
    <location>
        <begin position="495"/>
        <end position="570"/>
    </location>
</feature>
<dbReference type="RefSeq" id="WP_120544020.1">
    <property type="nucleotide sequence ID" value="NZ_RAVZ01000264.1"/>
</dbReference>
<dbReference type="SUPFAM" id="SSF53335">
    <property type="entry name" value="S-adenosyl-L-methionine-dependent methyltransferases"/>
    <property type="match status" value="1"/>
</dbReference>
<dbReference type="InterPro" id="IPR036736">
    <property type="entry name" value="ACP-like_sf"/>
</dbReference>
<dbReference type="Gene3D" id="3.30.300.30">
    <property type="match status" value="1"/>
</dbReference>
<dbReference type="PANTHER" id="PTHR45527:SF1">
    <property type="entry name" value="FATTY ACID SYNTHASE"/>
    <property type="match status" value="1"/>
</dbReference>
<dbReference type="OrthoDB" id="5382793at2"/>
<dbReference type="NCBIfam" id="TIGR01444">
    <property type="entry name" value="fkbM_fam"/>
    <property type="match status" value="1"/>
</dbReference>
<evidence type="ECO:0000256" key="1">
    <source>
        <dbReference type="ARBA" id="ARBA00022450"/>
    </source>
</evidence>
<dbReference type="Proteomes" id="UP000268094">
    <property type="component" value="Unassembled WGS sequence"/>
</dbReference>
<dbReference type="SUPFAM" id="SSF47336">
    <property type="entry name" value="ACP-like"/>
    <property type="match status" value="1"/>
</dbReference>
<organism evidence="5 6">
    <name type="scientific">Corallococcus terminator</name>
    <dbReference type="NCBI Taxonomy" id="2316733"/>
    <lineage>
        <taxon>Bacteria</taxon>
        <taxon>Pseudomonadati</taxon>
        <taxon>Myxococcota</taxon>
        <taxon>Myxococcia</taxon>
        <taxon>Myxococcales</taxon>
        <taxon>Cystobacterineae</taxon>
        <taxon>Myxococcaceae</taxon>
        <taxon>Corallococcus</taxon>
    </lineage>
</organism>
<dbReference type="Gene3D" id="3.40.50.1820">
    <property type="entry name" value="alpha/beta hydrolase"/>
    <property type="match status" value="1"/>
</dbReference>
<dbReference type="GO" id="GO:0031177">
    <property type="term" value="F:phosphopantetheine binding"/>
    <property type="evidence" value="ECO:0007669"/>
    <property type="project" value="InterPro"/>
</dbReference>
<gene>
    <name evidence="5" type="ORF">D7V88_29865</name>
</gene>
<evidence type="ECO:0000313" key="6">
    <source>
        <dbReference type="Proteomes" id="UP000268094"/>
    </source>
</evidence>
<dbReference type="SUPFAM" id="SSF56801">
    <property type="entry name" value="Acetyl-CoA synthetase-like"/>
    <property type="match status" value="1"/>
</dbReference>